<dbReference type="PROSITE" id="PS50240">
    <property type="entry name" value="TRYPSIN_DOM"/>
    <property type="match status" value="1"/>
</dbReference>
<dbReference type="InterPro" id="IPR013783">
    <property type="entry name" value="Ig-like_fold"/>
</dbReference>
<dbReference type="PANTHER" id="PTHR24264">
    <property type="entry name" value="TRYPSIN-RELATED"/>
    <property type="match status" value="1"/>
</dbReference>
<dbReference type="FunFam" id="2.40.10.10:FF:000002">
    <property type="entry name" value="Transmembrane protease serine"/>
    <property type="match status" value="1"/>
</dbReference>
<dbReference type="CDD" id="cd12215">
    <property type="entry name" value="ChiC_BD"/>
    <property type="match status" value="1"/>
</dbReference>
<accession>A0A0J1GG01</accession>
<dbReference type="PROSITE" id="PS00135">
    <property type="entry name" value="TRYPSIN_SER"/>
    <property type="match status" value="1"/>
</dbReference>
<evidence type="ECO:0000256" key="7">
    <source>
        <dbReference type="ARBA" id="ARBA00023157"/>
    </source>
</evidence>
<dbReference type="SUPFAM" id="SSF51055">
    <property type="entry name" value="Carbohydrate binding domain"/>
    <property type="match status" value="1"/>
</dbReference>
<keyword evidence="4 9" id="KW-0645">Protease</keyword>
<feature type="domain" description="Peptidase S1" evidence="11">
    <location>
        <begin position="21"/>
        <end position="252"/>
    </location>
</feature>
<dbReference type="InterPro" id="IPR036573">
    <property type="entry name" value="CBM_sf_5/12"/>
</dbReference>
<keyword evidence="9" id="KW-0720">Serine protease</keyword>
<comment type="subcellular location">
    <subcellularLocation>
        <location evidence="1">Cell projection</location>
        <location evidence="1">Cilium</location>
    </subcellularLocation>
    <subcellularLocation>
        <location evidence="2">Cytoplasm</location>
    </subcellularLocation>
</comment>
<dbReference type="GO" id="GO:0006508">
    <property type="term" value="P:proteolysis"/>
    <property type="evidence" value="ECO:0007669"/>
    <property type="project" value="UniProtKB-KW"/>
</dbReference>
<dbReference type="InterPro" id="IPR053879">
    <property type="entry name" value="HYDIN_VesB_CFA65-like_Ig"/>
</dbReference>
<evidence type="ECO:0000259" key="11">
    <source>
        <dbReference type="PROSITE" id="PS50240"/>
    </source>
</evidence>
<dbReference type="PRINTS" id="PR00722">
    <property type="entry name" value="CHYMOTRYPSIN"/>
</dbReference>
<evidence type="ECO:0000256" key="8">
    <source>
        <dbReference type="ARBA" id="ARBA00023273"/>
    </source>
</evidence>
<keyword evidence="13" id="KW-1185">Reference proteome</keyword>
<dbReference type="GO" id="GO:0005615">
    <property type="term" value="C:extracellular space"/>
    <property type="evidence" value="ECO:0007669"/>
    <property type="project" value="TreeGrafter"/>
</dbReference>
<dbReference type="SMART" id="SM00020">
    <property type="entry name" value="Tryp_SPc"/>
    <property type="match status" value="1"/>
</dbReference>
<dbReference type="PATRIC" id="fig|754436.4.peg.4574"/>
<dbReference type="InterPro" id="IPR009003">
    <property type="entry name" value="Peptidase_S1_PA"/>
</dbReference>
<dbReference type="SUPFAM" id="SSF50494">
    <property type="entry name" value="Trypsin-like serine proteases"/>
    <property type="match status" value="1"/>
</dbReference>
<dbReference type="GO" id="GO:0005975">
    <property type="term" value="P:carbohydrate metabolic process"/>
    <property type="evidence" value="ECO:0007669"/>
    <property type="project" value="InterPro"/>
</dbReference>
<dbReference type="PANTHER" id="PTHR24264:SF54">
    <property type="entry name" value="PEPTIDASE S1 DOMAIN-CONTAINING PROTEIN"/>
    <property type="match status" value="1"/>
</dbReference>
<feature type="region of interest" description="Disordered" evidence="10">
    <location>
        <begin position="421"/>
        <end position="452"/>
    </location>
</feature>
<dbReference type="InterPro" id="IPR003610">
    <property type="entry name" value="CBM5/12"/>
</dbReference>
<organism evidence="12 13">
    <name type="scientific">Photobacterium aphoticum</name>
    <dbReference type="NCBI Taxonomy" id="754436"/>
    <lineage>
        <taxon>Bacteria</taxon>
        <taxon>Pseudomonadati</taxon>
        <taxon>Pseudomonadota</taxon>
        <taxon>Gammaproteobacteria</taxon>
        <taxon>Vibrionales</taxon>
        <taxon>Vibrionaceae</taxon>
        <taxon>Photobacterium</taxon>
    </lineage>
</organism>
<dbReference type="InterPro" id="IPR050127">
    <property type="entry name" value="Serine_Proteases_S1"/>
</dbReference>
<dbReference type="InterPro" id="IPR001314">
    <property type="entry name" value="Peptidase_S1A"/>
</dbReference>
<dbReference type="InterPro" id="IPR001254">
    <property type="entry name" value="Trypsin_dom"/>
</dbReference>
<evidence type="ECO:0000313" key="12">
    <source>
        <dbReference type="EMBL" id="KLU98637.1"/>
    </source>
</evidence>
<evidence type="ECO:0000256" key="10">
    <source>
        <dbReference type="SAM" id="MobiDB-lite"/>
    </source>
</evidence>
<comment type="caution">
    <text evidence="12">The sequence shown here is derived from an EMBL/GenBank/DDBJ whole genome shotgun (WGS) entry which is preliminary data.</text>
</comment>
<dbReference type="EMBL" id="LDOV01000047">
    <property type="protein sequence ID" value="KLU98637.1"/>
    <property type="molecule type" value="Genomic_DNA"/>
</dbReference>
<feature type="compositionally biased region" description="Pro residues" evidence="10">
    <location>
        <begin position="428"/>
        <end position="448"/>
    </location>
</feature>
<dbReference type="FunFam" id="2.40.10.10:FF:000068">
    <property type="entry name" value="transmembrane protease serine 2"/>
    <property type="match status" value="1"/>
</dbReference>
<name>A0A0J1GG01_9GAMM</name>
<evidence type="ECO:0000256" key="2">
    <source>
        <dbReference type="ARBA" id="ARBA00004496"/>
    </source>
</evidence>
<evidence type="ECO:0000256" key="4">
    <source>
        <dbReference type="ARBA" id="ARBA00022670"/>
    </source>
</evidence>
<keyword evidence="5 9" id="KW-0378">Hydrolase</keyword>
<dbReference type="GO" id="GO:0004553">
    <property type="term" value="F:hydrolase activity, hydrolyzing O-glycosyl compounds"/>
    <property type="evidence" value="ECO:0007669"/>
    <property type="project" value="InterPro"/>
</dbReference>
<dbReference type="GO" id="GO:0030246">
    <property type="term" value="F:carbohydrate binding"/>
    <property type="evidence" value="ECO:0007669"/>
    <property type="project" value="InterPro"/>
</dbReference>
<evidence type="ECO:0000256" key="6">
    <source>
        <dbReference type="ARBA" id="ARBA00023069"/>
    </source>
</evidence>
<dbReference type="GO" id="GO:0005737">
    <property type="term" value="C:cytoplasm"/>
    <property type="evidence" value="ECO:0007669"/>
    <property type="project" value="UniProtKB-SubCell"/>
</dbReference>
<dbReference type="PROSITE" id="PS00134">
    <property type="entry name" value="TRYPSIN_HIS"/>
    <property type="match status" value="1"/>
</dbReference>
<evidence type="ECO:0000256" key="9">
    <source>
        <dbReference type="RuleBase" id="RU363034"/>
    </source>
</evidence>
<dbReference type="InterPro" id="IPR043504">
    <property type="entry name" value="Peptidase_S1_PA_chymotrypsin"/>
</dbReference>
<keyword evidence="3" id="KW-0963">Cytoplasm</keyword>
<proteinExistence type="predicted"/>
<protein>
    <submittedName>
        <fullName evidence="12">Trypsin</fullName>
    </submittedName>
</protein>
<dbReference type="Gene3D" id="2.10.10.20">
    <property type="entry name" value="Carbohydrate-binding module superfamily 5/12"/>
    <property type="match status" value="2"/>
</dbReference>
<dbReference type="GO" id="GO:0004252">
    <property type="term" value="F:serine-type endopeptidase activity"/>
    <property type="evidence" value="ECO:0007669"/>
    <property type="project" value="InterPro"/>
</dbReference>
<evidence type="ECO:0000313" key="13">
    <source>
        <dbReference type="Proteomes" id="UP000036426"/>
    </source>
</evidence>
<dbReference type="SMART" id="SM00495">
    <property type="entry name" value="ChtBD3"/>
    <property type="match status" value="2"/>
</dbReference>
<dbReference type="Pfam" id="PF02839">
    <property type="entry name" value="CBM_5_12"/>
    <property type="match status" value="1"/>
</dbReference>
<evidence type="ECO:0000256" key="5">
    <source>
        <dbReference type="ARBA" id="ARBA00022801"/>
    </source>
</evidence>
<dbReference type="Proteomes" id="UP000036426">
    <property type="component" value="Unassembled WGS sequence"/>
</dbReference>
<dbReference type="CDD" id="cd00190">
    <property type="entry name" value="Tryp_SPc"/>
    <property type="match status" value="1"/>
</dbReference>
<keyword evidence="8" id="KW-0966">Cell projection</keyword>
<reference evidence="12 13" key="1">
    <citation type="submission" date="2015-05" db="EMBL/GenBank/DDBJ databases">
        <title>Photobacterium galathea sp. nov.</title>
        <authorList>
            <person name="Machado H."/>
            <person name="Gram L."/>
        </authorList>
    </citation>
    <scope>NUCLEOTIDE SEQUENCE [LARGE SCALE GENOMIC DNA]</scope>
    <source>
        <strain evidence="12 13">DSM 25995</strain>
    </source>
</reference>
<dbReference type="Pfam" id="PF22544">
    <property type="entry name" value="HYDIN_VesB_CFA65-like_Ig"/>
    <property type="match status" value="1"/>
</dbReference>
<gene>
    <name evidence="12" type="ORF">ABT58_21760</name>
</gene>
<keyword evidence="7" id="KW-1015">Disulfide bond</keyword>
<dbReference type="Gene3D" id="2.60.40.10">
    <property type="entry name" value="Immunoglobulins"/>
    <property type="match status" value="1"/>
</dbReference>
<keyword evidence="6" id="KW-0969">Cilium</keyword>
<evidence type="ECO:0000256" key="1">
    <source>
        <dbReference type="ARBA" id="ARBA00004138"/>
    </source>
</evidence>
<evidence type="ECO:0000256" key="3">
    <source>
        <dbReference type="ARBA" id="ARBA00022490"/>
    </source>
</evidence>
<dbReference type="Gene3D" id="2.40.10.10">
    <property type="entry name" value="Trypsin-like serine proteases"/>
    <property type="match status" value="1"/>
</dbReference>
<dbReference type="Pfam" id="PF00089">
    <property type="entry name" value="Trypsin"/>
    <property type="match status" value="1"/>
</dbReference>
<dbReference type="AlphaFoldDB" id="A0A0J1GG01"/>
<sequence>MGSVQANENIVGVGGVITPDIVGGSPANTADWGFYTQIVGRNSNRSFCGGSYLGDGYVLTAAHCVDTDLPSQLAVKVGGFRYNGTDGERANVTNIYVHPNFNSRNLANDIAILKLDRVISNDKRVEIAAGGLSQYAVTGDQLSVAGLGRLSEGGSTPSVLMAVDVPLVSDAQCRTAGGSYANVGQVSFCAGVPQGGIDSCQGDSGGPIVVNRGGVVTQLGIVSWGIGCARPGKYGVYSDIAALRDWVDSVVVLNADNVSVGYNANQPLTAFELGQTASHTFSVKNTGNVPFTVTQTSVSASGVAQDALISQDGCRASTLPAGQSCQVAVEFSASATGTASVALTFEIDKTNTQYVAKASAQVTSASQPGTCETEWNAGAVYNTGDVVSWQGQLWEAQWWNQGADPSQSGPWGVWQAIAAGHCGGGSPTPEPTPDPTPEPTPDPEPTPPASGNAYVAGTAYSPGDVVTHNGGTYQCRAWPNGLWCASSAYEPGVGDAWSNAWAKL</sequence>
<dbReference type="InterPro" id="IPR033116">
    <property type="entry name" value="TRYPSIN_SER"/>
</dbReference>
<dbReference type="RefSeq" id="WP_047876565.1">
    <property type="nucleotide sequence ID" value="NZ_BMYC01000023.1"/>
</dbReference>
<dbReference type="InterPro" id="IPR018114">
    <property type="entry name" value="TRYPSIN_HIS"/>
</dbReference>